<sequence>MSGGVSQIFQEGNLYYLNATIMPNVPANITSVQVEGLSLSVNIPLKTGLNKVTVPLPSGASFTHGNTYYVILATSDGITLDVPAYYP</sequence>
<dbReference type="AlphaFoldDB" id="A0A0F2LPG5"/>
<evidence type="ECO:0000313" key="1">
    <source>
        <dbReference type="EMBL" id="KJR79433.1"/>
    </source>
</evidence>
<protein>
    <submittedName>
        <fullName evidence="1">Uncharacterized protein</fullName>
    </submittedName>
</protein>
<dbReference type="EMBL" id="JZWS01000007">
    <property type="protein sequence ID" value="KJR79433.1"/>
    <property type="molecule type" value="Genomic_DNA"/>
</dbReference>
<organism evidence="1">
    <name type="scientific">Candidatus Aramenus sulfurataquae</name>
    <dbReference type="NCBI Taxonomy" id="1326980"/>
    <lineage>
        <taxon>Archaea</taxon>
        <taxon>Thermoproteota</taxon>
        <taxon>Thermoprotei</taxon>
        <taxon>Sulfolobales</taxon>
        <taxon>Sulfolobaceae</taxon>
        <taxon>Candidatus Aramenus</taxon>
    </lineage>
</organism>
<reference evidence="1" key="1">
    <citation type="submission" date="2015-03" db="EMBL/GenBank/DDBJ databases">
        <title>Metagenome Sequencing of an Archaeal-Dominated Microbial Community from a Hot Spring at the Los Azufres Geothermal Field, Mexico.</title>
        <authorList>
            <person name="Servin-Garciduenas L.E."/>
            <person name="Martinez-Romero E."/>
        </authorList>
    </citation>
    <scope>NUCLEOTIDE SEQUENCE [LARGE SCALE GENOMIC DNA]</scope>
    <source>
        <strain evidence="1">AZ1-454</strain>
    </source>
</reference>
<proteinExistence type="predicted"/>
<accession>A0A0F2LPG5</accession>
<gene>
    <name evidence="1" type="ORF">TQ35_01780</name>
</gene>
<dbReference type="Pfam" id="PF06157">
    <property type="entry name" value="DUF973"/>
    <property type="match status" value="1"/>
</dbReference>
<name>A0A0F2LPG5_9CREN</name>
<comment type="caution">
    <text evidence="1">The sequence shown here is derived from an EMBL/GenBank/DDBJ whole genome shotgun (WGS) entry which is preliminary data.</text>
</comment>
<dbReference type="InterPro" id="IPR009321">
    <property type="entry name" value="DUF973"/>
</dbReference>